<dbReference type="SUPFAM" id="SSF50447">
    <property type="entry name" value="Translation proteins"/>
    <property type="match status" value="1"/>
</dbReference>
<comment type="domain">
    <text evidence="12">Consists of three domains; the N-terminal catalytic domain, the editing domain and the C-terminal C-Ala domain. The editing domain removes incorrectly charged amino acids, while the C-Ala domain, along with tRNA(Ala), serves as a bridge to cooperatively bring together the editing and aminoacylation centers thus stimulating deacylation of misacylated tRNAs.</text>
</comment>
<proteinExistence type="inferred from homology"/>
<sequence length="958" mass="106729">MRLGIRVTSFRTSTYPLSSVFGIRLRHTMAEASNSTAWPAKKVRETFFEYFRSRGHTYVPSSSTIPYEDPTLLFANAGMNQFKSIFLGTVDPHSDLSKVKRAFNSQKCIRAGGKHNDLDDVGKDSYHHTFFEMLGNWSFGDYFKKDAIIFSWQLLTEVYGLPKDRLYVTYFGGDSKAGLEPDLEAKQLWLDQGVPESHVLPGSAKDNFWEMGATGPCGPCSEIHYDHVGNRDAAQLVNADDPLVVEVWNNVFIQFNREDDGSLKSLPSKHVDTGMGYERLVTALQGKRSNYDTDVFAPIFTKIQELTGVRPYEGKFGDEDVDGIDTAYRVVADHVRTLTFALSDGGVPNNVGRGYVLRRILRRGSRYARKKLGVTIGSFFSSLMPTVIEQMSDVFPELKKRPEEIKEILDEEEVSFARTLDRGEKMFDQYATRAKKQGNRLDGKDVWRLYDTYGFPVDLTRLMAEELKLTFDDKEFEDAQAASKEASKVQKKDSKDVVKLDVHDIASLEKNDAVPKTNDSAKYGLDNIDAKVVAVYHNKSFLQSTSEVTDNATFGILLDRTTFYAESGGQEYDTGSIVIDGEAEFEVSDVQVFNGYVLHIGQMKYGNLKVGDEVVSSYDELRRWPIRNNHTATHILNFSLREILGDHIDQKGSLVAPTKLRFDFSHKAQITNPELTKIESISQDWIRRNVPVYGKELDLRVAHKIPGLRAVTSRTPNGVRPVLSSVVEHTSPRPVKSKDFVITEESGIAKGIRRIIGVTGNEAKEVRRLGEALKAKLDHAEKLDGKEKDTALRGLTVELSTADISLLLKKELQERLSAIRKAFDKQVKEKEAAANKAAVDDIVQFFKENPNDEAYIAVLDVQGNAKTLQTVALQAKKLGKSLYVLSADLQGGKVAHVNAVSPQAKSRGLDAREWANAVVEILGGKAGGKEDGAQGVGVEVTKVEAALEAAKAFYSQRV</sequence>
<keyword evidence="12" id="KW-0496">Mitochondrion</keyword>
<dbReference type="InterPro" id="IPR050058">
    <property type="entry name" value="Ala-tRNA_ligase"/>
</dbReference>
<dbReference type="GO" id="GO:0008270">
    <property type="term" value="F:zinc ion binding"/>
    <property type="evidence" value="ECO:0007669"/>
    <property type="project" value="UniProtKB-UniRule"/>
</dbReference>
<reference evidence="14 15" key="1">
    <citation type="submission" date="2022-09" db="EMBL/GenBank/DDBJ databases">
        <authorList>
            <person name="Palmer J.M."/>
        </authorList>
    </citation>
    <scope>NUCLEOTIDE SEQUENCE [LARGE SCALE GENOMIC DNA]</scope>
    <source>
        <strain evidence="14 15">DSM 7382</strain>
    </source>
</reference>
<keyword evidence="3 12" id="KW-0436">Ligase</keyword>
<dbReference type="InterPro" id="IPR009000">
    <property type="entry name" value="Transl_B-barrel_sf"/>
</dbReference>
<comment type="similarity">
    <text evidence="1 12">Belongs to the class-II aminoacyl-tRNA synthetase family.</text>
</comment>
<dbReference type="GO" id="GO:0005524">
    <property type="term" value="F:ATP binding"/>
    <property type="evidence" value="ECO:0007669"/>
    <property type="project" value="UniProtKB-UniRule"/>
</dbReference>
<keyword evidence="10 12" id="KW-0030">Aminoacyl-tRNA synthetase</keyword>
<name>A0AAW0GV00_9APHY</name>
<evidence type="ECO:0000256" key="1">
    <source>
        <dbReference type="ARBA" id="ARBA00008226"/>
    </source>
</evidence>
<keyword evidence="6" id="KW-0862">Zinc</keyword>
<evidence type="ECO:0000256" key="4">
    <source>
        <dbReference type="ARBA" id="ARBA00022723"/>
    </source>
</evidence>
<keyword evidence="8 12" id="KW-0694">RNA-binding</keyword>
<dbReference type="HAMAP" id="MF_00036_B">
    <property type="entry name" value="Ala_tRNA_synth_B"/>
    <property type="match status" value="1"/>
</dbReference>
<evidence type="ECO:0000256" key="11">
    <source>
        <dbReference type="ARBA" id="ARBA00048300"/>
    </source>
</evidence>
<dbReference type="FunFam" id="3.30.980.10:FF:000004">
    <property type="entry name" value="Alanine--tRNA ligase, cytoplasmic"/>
    <property type="match status" value="1"/>
</dbReference>
<evidence type="ECO:0000259" key="13">
    <source>
        <dbReference type="PROSITE" id="PS50860"/>
    </source>
</evidence>
<dbReference type="FunFam" id="3.10.310.40:FF:000001">
    <property type="entry name" value="Alanine--tRNA ligase"/>
    <property type="match status" value="1"/>
</dbReference>
<evidence type="ECO:0000256" key="12">
    <source>
        <dbReference type="HAMAP-Rule" id="MF_03133"/>
    </source>
</evidence>
<dbReference type="InterPro" id="IPR023033">
    <property type="entry name" value="Ala_tRNA_ligase_euk/bac"/>
</dbReference>
<keyword evidence="15" id="KW-1185">Reference proteome</keyword>
<dbReference type="Gene3D" id="2.40.30.130">
    <property type="match status" value="1"/>
</dbReference>
<keyword evidence="2 12" id="KW-0820">tRNA-binding</keyword>
<dbReference type="InterPro" id="IPR018164">
    <property type="entry name" value="Ala-tRNA-synth_IIc_N"/>
</dbReference>
<comment type="subunit">
    <text evidence="12">Monomer.</text>
</comment>
<keyword evidence="7 12" id="KW-0067">ATP-binding</keyword>
<evidence type="ECO:0000256" key="6">
    <source>
        <dbReference type="ARBA" id="ARBA00022833"/>
    </source>
</evidence>
<dbReference type="NCBIfam" id="TIGR00344">
    <property type="entry name" value="alaS"/>
    <property type="match status" value="1"/>
</dbReference>
<evidence type="ECO:0000256" key="10">
    <source>
        <dbReference type="ARBA" id="ARBA00023146"/>
    </source>
</evidence>
<comment type="caution">
    <text evidence="14">The sequence shown here is derived from an EMBL/GenBank/DDBJ whole genome shotgun (WGS) entry which is preliminary data.</text>
</comment>
<keyword evidence="9 12" id="KW-0648">Protein biosynthesis</keyword>
<dbReference type="GO" id="GO:0070143">
    <property type="term" value="P:mitochondrial alanyl-tRNA aminoacylation"/>
    <property type="evidence" value="ECO:0007669"/>
    <property type="project" value="UniProtKB-UniRule"/>
</dbReference>
<dbReference type="SUPFAM" id="SSF101353">
    <property type="entry name" value="Putative anticodon-binding domain of alanyl-tRNA synthetase (AlaRS)"/>
    <property type="match status" value="1"/>
</dbReference>
<dbReference type="GO" id="GO:0004813">
    <property type="term" value="F:alanine-tRNA ligase activity"/>
    <property type="evidence" value="ECO:0007669"/>
    <property type="project" value="UniProtKB-UniRule"/>
</dbReference>
<gene>
    <name evidence="12" type="primary">ALA1</name>
    <name evidence="14" type="ORF">QCA50_003455</name>
</gene>
<dbReference type="GO" id="GO:0000049">
    <property type="term" value="F:tRNA binding"/>
    <property type="evidence" value="ECO:0007669"/>
    <property type="project" value="UniProtKB-KW"/>
</dbReference>
<evidence type="ECO:0000256" key="3">
    <source>
        <dbReference type="ARBA" id="ARBA00022598"/>
    </source>
</evidence>
<feature type="domain" description="Alanyl-transfer RNA synthetases family profile" evidence="13">
    <location>
        <begin position="38"/>
        <end position="769"/>
    </location>
</feature>
<dbReference type="InterPro" id="IPR059090">
    <property type="entry name" value="ALA1_helical"/>
</dbReference>
<keyword evidence="4" id="KW-0479">Metal-binding</keyword>
<accession>A0AAW0GV00</accession>
<dbReference type="PANTHER" id="PTHR11777">
    <property type="entry name" value="ALANYL-TRNA SYNTHETASE"/>
    <property type="match status" value="1"/>
</dbReference>
<dbReference type="InterPro" id="IPR002318">
    <property type="entry name" value="Ala-tRNA-lgiase_IIc"/>
</dbReference>
<dbReference type="Gene3D" id="3.30.980.10">
    <property type="entry name" value="Threonyl-trna Synthetase, Chain A, domain 2"/>
    <property type="match status" value="1"/>
</dbReference>
<evidence type="ECO:0000313" key="15">
    <source>
        <dbReference type="Proteomes" id="UP001385951"/>
    </source>
</evidence>
<dbReference type="EMBL" id="JASBNA010000003">
    <property type="protein sequence ID" value="KAK7693882.1"/>
    <property type="molecule type" value="Genomic_DNA"/>
</dbReference>
<keyword evidence="12" id="KW-0963">Cytoplasm</keyword>
<evidence type="ECO:0000256" key="8">
    <source>
        <dbReference type="ARBA" id="ARBA00022884"/>
    </source>
</evidence>
<comment type="function">
    <text evidence="12">Catalyzes the attachment of alanine to tRNA(Ala) in a two-step reaction: alanine is first activated by ATP to form Ala-AMP and then transferred to the acceptor end of tRNA(Ala). Also edits incorrectly charged tRNA(Ala) via its editing domain.</text>
</comment>
<dbReference type="CDD" id="cd00673">
    <property type="entry name" value="AlaRS_core"/>
    <property type="match status" value="1"/>
</dbReference>
<dbReference type="FunFam" id="3.30.930.10:FF:000011">
    <property type="entry name" value="Alanine--tRNA ligase, cytoplasmic"/>
    <property type="match status" value="1"/>
</dbReference>
<dbReference type="Pfam" id="PF02272">
    <property type="entry name" value="DHHA1"/>
    <property type="match status" value="1"/>
</dbReference>
<evidence type="ECO:0000256" key="7">
    <source>
        <dbReference type="ARBA" id="ARBA00022840"/>
    </source>
</evidence>
<dbReference type="Gene3D" id="3.10.310.40">
    <property type="match status" value="1"/>
</dbReference>
<dbReference type="EC" id="6.1.1.7" evidence="12"/>
<evidence type="ECO:0000256" key="5">
    <source>
        <dbReference type="ARBA" id="ARBA00022741"/>
    </source>
</evidence>
<evidence type="ECO:0000313" key="14">
    <source>
        <dbReference type="EMBL" id="KAK7693882.1"/>
    </source>
</evidence>
<evidence type="ECO:0000256" key="9">
    <source>
        <dbReference type="ARBA" id="ARBA00022917"/>
    </source>
</evidence>
<comment type="catalytic activity">
    <reaction evidence="11 12">
        <text>tRNA(Ala) + L-alanine + ATP = L-alanyl-tRNA(Ala) + AMP + diphosphate</text>
        <dbReference type="Rhea" id="RHEA:12540"/>
        <dbReference type="Rhea" id="RHEA-COMP:9657"/>
        <dbReference type="Rhea" id="RHEA-COMP:9923"/>
        <dbReference type="ChEBI" id="CHEBI:30616"/>
        <dbReference type="ChEBI" id="CHEBI:33019"/>
        <dbReference type="ChEBI" id="CHEBI:57972"/>
        <dbReference type="ChEBI" id="CHEBI:78442"/>
        <dbReference type="ChEBI" id="CHEBI:78497"/>
        <dbReference type="ChEBI" id="CHEBI:456215"/>
        <dbReference type="EC" id="6.1.1.7"/>
    </reaction>
</comment>
<dbReference type="PANTHER" id="PTHR11777:SF9">
    <property type="entry name" value="ALANINE--TRNA LIGASE, CYTOPLASMIC"/>
    <property type="match status" value="1"/>
</dbReference>
<evidence type="ECO:0000256" key="2">
    <source>
        <dbReference type="ARBA" id="ARBA00022555"/>
    </source>
</evidence>
<dbReference type="SUPFAM" id="SSF55681">
    <property type="entry name" value="Class II aaRS and biotin synthetases"/>
    <property type="match status" value="1"/>
</dbReference>
<dbReference type="InterPro" id="IPR045864">
    <property type="entry name" value="aa-tRNA-synth_II/BPL/LPL"/>
</dbReference>
<dbReference type="FunFam" id="2.40.30.130:FF:000004">
    <property type="entry name" value="Alanine--tRNA ligase"/>
    <property type="match status" value="1"/>
</dbReference>
<dbReference type="PRINTS" id="PR00980">
    <property type="entry name" value="TRNASYNTHALA"/>
</dbReference>
<dbReference type="InterPro" id="IPR018165">
    <property type="entry name" value="Ala-tRNA-synth_IIc_core"/>
</dbReference>
<organism evidence="14 15">
    <name type="scientific">Cerrena zonata</name>
    <dbReference type="NCBI Taxonomy" id="2478898"/>
    <lineage>
        <taxon>Eukaryota</taxon>
        <taxon>Fungi</taxon>
        <taxon>Dikarya</taxon>
        <taxon>Basidiomycota</taxon>
        <taxon>Agaricomycotina</taxon>
        <taxon>Agaricomycetes</taxon>
        <taxon>Polyporales</taxon>
        <taxon>Cerrenaceae</taxon>
        <taxon>Cerrena</taxon>
    </lineage>
</organism>
<dbReference type="InterPro" id="IPR003156">
    <property type="entry name" value="DHHA1_dom"/>
</dbReference>
<dbReference type="GO" id="GO:0002161">
    <property type="term" value="F:aminoacyl-tRNA deacylase activity"/>
    <property type="evidence" value="ECO:0007669"/>
    <property type="project" value="TreeGrafter"/>
</dbReference>
<dbReference type="Pfam" id="PF01411">
    <property type="entry name" value="tRNA-synt_2c"/>
    <property type="match status" value="1"/>
</dbReference>
<dbReference type="InterPro" id="IPR018163">
    <property type="entry name" value="Thr/Ala-tRNA-synth_IIc_edit"/>
</dbReference>
<dbReference type="Gene3D" id="3.30.930.10">
    <property type="entry name" value="Bira Bifunctional Protein, Domain 2"/>
    <property type="match status" value="1"/>
</dbReference>
<comment type="subcellular location">
    <subcellularLocation>
        <location evidence="12">Mitochondrion</location>
    </subcellularLocation>
    <subcellularLocation>
        <location evidence="12">Cytoplasm</location>
    </subcellularLocation>
</comment>
<dbReference type="GO" id="GO:0005739">
    <property type="term" value="C:mitochondrion"/>
    <property type="evidence" value="ECO:0007669"/>
    <property type="project" value="UniProtKB-SubCell"/>
</dbReference>
<dbReference type="Pfam" id="PF26023">
    <property type="entry name" value="ALA1"/>
    <property type="match status" value="1"/>
</dbReference>
<dbReference type="Proteomes" id="UP001385951">
    <property type="component" value="Unassembled WGS sequence"/>
</dbReference>
<dbReference type="InterPro" id="IPR018162">
    <property type="entry name" value="Ala-tRNA-ligase_IIc_anticod-bd"/>
</dbReference>
<dbReference type="SUPFAM" id="SSF55186">
    <property type="entry name" value="ThrRS/AlaRS common domain"/>
    <property type="match status" value="1"/>
</dbReference>
<keyword evidence="5 12" id="KW-0547">Nucleotide-binding</keyword>
<protein>
    <recommendedName>
        <fullName evidence="12">Alanine--tRNA ligase</fullName>
        <ecNumber evidence="12">6.1.1.7</ecNumber>
    </recommendedName>
    <alternativeName>
        <fullName evidence="12">Alanyl-tRNA synthetase</fullName>
        <shortName evidence="12">AlaRS</shortName>
    </alternativeName>
</protein>
<comment type="caution">
    <text evidence="12">Lacks conserved residue(s) required for the propagation of feature annotation.</text>
</comment>
<dbReference type="PROSITE" id="PS50860">
    <property type="entry name" value="AA_TRNA_LIGASE_II_ALA"/>
    <property type="match status" value="1"/>
</dbReference>
<dbReference type="AlphaFoldDB" id="A0AAW0GV00"/>